<organism evidence="1 2">
    <name type="scientific">Sphingomonas aurantiaca</name>
    <dbReference type="NCBI Taxonomy" id="185949"/>
    <lineage>
        <taxon>Bacteria</taxon>
        <taxon>Pseudomonadati</taxon>
        <taxon>Pseudomonadota</taxon>
        <taxon>Alphaproteobacteria</taxon>
        <taxon>Sphingomonadales</taxon>
        <taxon>Sphingomonadaceae</taxon>
        <taxon>Sphingomonas</taxon>
    </lineage>
</organism>
<dbReference type="AlphaFoldDB" id="A0A5E8AMK9"/>
<reference evidence="1 2" key="1">
    <citation type="submission" date="2019-09" db="EMBL/GenBank/DDBJ databases">
        <authorList>
            <person name="Dittami M. S."/>
        </authorList>
    </citation>
    <scope>NUCLEOTIDE SEQUENCE [LARGE SCALE GENOMIC DNA]</scope>
    <source>
        <strain evidence="1">SPHINGO391</strain>
    </source>
</reference>
<dbReference type="Proteomes" id="UP000326857">
    <property type="component" value="Unassembled WGS sequence"/>
</dbReference>
<sequence>MRCERTRRPCHSIEDCFRGRARGQSDALGKGAGGSSILAAAVIGKPFDRFGHAVHLSVAMLDGGNHQVMDVLGGEAARRCNVSHRLAVAAVERECDTHLLAIVTGDLQSVGAPAGIAQVDSDPTIVTPLLATFAIPS</sequence>
<proteinExistence type="predicted"/>
<gene>
    <name evidence="1" type="ORF">SPHINGO391_70014</name>
</gene>
<dbReference type="EMBL" id="CABVLI010000052">
    <property type="protein sequence ID" value="VVT32346.1"/>
    <property type="molecule type" value="Genomic_DNA"/>
</dbReference>
<evidence type="ECO:0000313" key="2">
    <source>
        <dbReference type="Proteomes" id="UP000326857"/>
    </source>
</evidence>
<accession>A0A5E8AMK9</accession>
<evidence type="ECO:0000313" key="1">
    <source>
        <dbReference type="EMBL" id="VVT32346.1"/>
    </source>
</evidence>
<protein>
    <submittedName>
        <fullName evidence="1">Uncharacterized protein</fullName>
    </submittedName>
</protein>
<name>A0A5E8AMK9_9SPHN</name>